<name>A0A1G9NJH1_9SPHI</name>
<evidence type="ECO:0000256" key="2">
    <source>
        <dbReference type="SAM" id="SignalP"/>
    </source>
</evidence>
<organism evidence="3 4">
    <name type="scientific">Daejeonella rubra</name>
    <dbReference type="NCBI Taxonomy" id="990371"/>
    <lineage>
        <taxon>Bacteria</taxon>
        <taxon>Pseudomonadati</taxon>
        <taxon>Bacteroidota</taxon>
        <taxon>Sphingobacteriia</taxon>
        <taxon>Sphingobacteriales</taxon>
        <taxon>Sphingobacteriaceae</taxon>
        <taxon>Daejeonella</taxon>
    </lineage>
</organism>
<keyword evidence="1" id="KW-0812">Transmembrane</keyword>
<evidence type="ECO:0000256" key="1">
    <source>
        <dbReference type="SAM" id="Phobius"/>
    </source>
</evidence>
<dbReference type="AlphaFoldDB" id="A0A1G9NJH1"/>
<reference evidence="4" key="1">
    <citation type="submission" date="2016-10" db="EMBL/GenBank/DDBJ databases">
        <authorList>
            <person name="Varghese N."/>
            <person name="Submissions S."/>
        </authorList>
    </citation>
    <scope>NUCLEOTIDE SEQUENCE [LARGE SCALE GENOMIC DNA]</scope>
    <source>
        <strain evidence="4">DSM 24536</strain>
    </source>
</reference>
<dbReference type="InterPro" id="IPR025408">
    <property type="entry name" value="DUF4134"/>
</dbReference>
<proteinExistence type="predicted"/>
<dbReference type="EMBL" id="FNHH01000003">
    <property type="protein sequence ID" value="SDL86726.1"/>
    <property type="molecule type" value="Genomic_DNA"/>
</dbReference>
<keyword evidence="1" id="KW-0472">Membrane</keyword>
<keyword evidence="2" id="KW-0732">Signal</keyword>
<feature type="chain" id="PRO_5011632665" evidence="2">
    <location>
        <begin position="26"/>
        <end position="107"/>
    </location>
</feature>
<feature type="transmembrane region" description="Helical" evidence="1">
    <location>
        <begin position="44"/>
        <end position="65"/>
    </location>
</feature>
<dbReference type="STRING" id="990371.SAMN05421813_10364"/>
<accession>A0A1G9NJH1</accession>
<gene>
    <name evidence="3" type="ORF">SAMN05421813_10364</name>
</gene>
<keyword evidence="1" id="KW-1133">Transmembrane helix</keyword>
<feature type="signal peptide" evidence="2">
    <location>
        <begin position="1"/>
        <end position="25"/>
    </location>
</feature>
<dbReference type="Pfam" id="PF13572">
    <property type="entry name" value="DUF4134"/>
    <property type="match status" value="1"/>
</dbReference>
<feature type="transmembrane region" description="Helical" evidence="1">
    <location>
        <begin position="86"/>
        <end position="104"/>
    </location>
</feature>
<evidence type="ECO:0000313" key="3">
    <source>
        <dbReference type="EMBL" id="SDL86726.1"/>
    </source>
</evidence>
<dbReference type="RefSeq" id="WP_090699639.1">
    <property type="nucleotide sequence ID" value="NZ_FNHH01000003.1"/>
</dbReference>
<dbReference type="Proteomes" id="UP000199226">
    <property type="component" value="Unassembled WGS sequence"/>
</dbReference>
<sequence length="107" mass="12160">MKTIPQFLKAALAAFSIALPFYCYAQQPPGINEFYQVSGEMHRWYFSLSDLVLVIGAISGILGGLRIYTNWQSGKHHHIDAQVMGWFFSCLFLTLIGVFLRALFRVN</sequence>
<keyword evidence="4" id="KW-1185">Reference proteome</keyword>
<dbReference type="OrthoDB" id="1029065at2"/>
<evidence type="ECO:0000313" key="4">
    <source>
        <dbReference type="Proteomes" id="UP000199226"/>
    </source>
</evidence>
<protein>
    <submittedName>
        <fullName evidence="3">Uncharacterized protein</fullName>
    </submittedName>
</protein>